<dbReference type="CTD" id="116541"/>
<keyword evidence="4" id="KW-0496">Mitochondrion</keyword>
<evidence type="ECO:0000256" key="4">
    <source>
        <dbReference type="ARBA" id="ARBA00023128"/>
    </source>
</evidence>
<proteinExistence type="inferred from homology"/>
<evidence type="ECO:0000313" key="9">
    <source>
        <dbReference type="RefSeq" id="XP_015593708.1"/>
    </source>
</evidence>
<dbReference type="PANTHER" id="PTHR28595">
    <property type="entry name" value="39S RIBOSOMAL PROTEIN L54, MITOCHONDRIAL"/>
    <property type="match status" value="1"/>
</dbReference>
<evidence type="ECO:0000256" key="6">
    <source>
        <dbReference type="ARBA" id="ARBA00033752"/>
    </source>
</evidence>
<accession>A0AAJ7BT86</accession>
<keyword evidence="2" id="KW-0809">Transit peptide</keyword>
<evidence type="ECO:0000256" key="1">
    <source>
        <dbReference type="ARBA" id="ARBA00004173"/>
    </source>
</evidence>
<dbReference type="GO" id="GO:0005762">
    <property type="term" value="C:mitochondrial large ribosomal subunit"/>
    <property type="evidence" value="ECO:0007669"/>
    <property type="project" value="TreeGrafter"/>
</dbReference>
<dbReference type="GO" id="GO:0003735">
    <property type="term" value="F:structural constituent of ribosome"/>
    <property type="evidence" value="ECO:0007669"/>
    <property type="project" value="TreeGrafter"/>
</dbReference>
<dbReference type="GeneID" id="107267026"/>
<comment type="similarity">
    <text evidence="6">Belongs to the mitochondrion-specific ribosomal protein mL54 family.</text>
</comment>
<gene>
    <name evidence="9" type="primary">LOC107267026</name>
</gene>
<evidence type="ECO:0000313" key="8">
    <source>
        <dbReference type="Proteomes" id="UP000694920"/>
    </source>
</evidence>
<evidence type="ECO:0000256" key="5">
    <source>
        <dbReference type="ARBA" id="ARBA00023274"/>
    </source>
</evidence>
<comment type="subcellular location">
    <subcellularLocation>
        <location evidence="1">Mitochondrion</location>
    </subcellularLocation>
</comment>
<evidence type="ECO:0000256" key="3">
    <source>
        <dbReference type="ARBA" id="ARBA00022980"/>
    </source>
</evidence>
<dbReference type="InterPro" id="IPR013870">
    <property type="entry name" value="Ribosomal_mL54"/>
</dbReference>
<dbReference type="Proteomes" id="UP000694920">
    <property type="component" value="Unplaced"/>
</dbReference>
<dbReference type="AlphaFoldDB" id="A0AAJ7BT86"/>
<name>A0AAJ7BT86_CEPCN</name>
<protein>
    <recommendedName>
        <fullName evidence="7">Large ribosomal subunit protein mL54</fullName>
    </recommendedName>
</protein>
<organism evidence="8 9">
    <name type="scientific">Cephus cinctus</name>
    <name type="common">Wheat stem sawfly</name>
    <dbReference type="NCBI Taxonomy" id="211228"/>
    <lineage>
        <taxon>Eukaryota</taxon>
        <taxon>Metazoa</taxon>
        <taxon>Ecdysozoa</taxon>
        <taxon>Arthropoda</taxon>
        <taxon>Hexapoda</taxon>
        <taxon>Insecta</taxon>
        <taxon>Pterygota</taxon>
        <taxon>Neoptera</taxon>
        <taxon>Endopterygota</taxon>
        <taxon>Hymenoptera</taxon>
        <taxon>Cephoidea</taxon>
        <taxon>Cephidae</taxon>
        <taxon>Cephus</taxon>
    </lineage>
</organism>
<dbReference type="Pfam" id="PF08561">
    <property type="entry name" value="Ribosomal_L37"/>
    <property type="match status" value="1"/>
</dbReference>
<keyword evidence="3 9" id="KW-0689">Ribosomal protein</keyword>
<evidence type="ECO:0000256" key="2">
    <source>
        <dbReference type="ARBA" id="ARBA00022946"/>
    </source>
</evidence>
<sequence length="133" mass="15200">MSLFSAINFLRFQKKSIVPAQYFIQINGYAGPVTGLGKAKKGKKTGVVVEKKVLPVETDVNKLLKFVCGTNVMKEGKDVEIKPDSEYPDWLWSLRTGPAPKLEELDPNTKEYWKKVRKIGMNRQNKLARLRKF</sequence>
<keyword evidence="5" id="KW-0687">Ribonucleoprotein</keyword>
<reference evidence="9" key="1">
    <citation type="submission" date="2025-08" db="UniProtKB">
        <authorList>
            <consortium name="RefSeq"/>
        </authorList>
    </citation>
    <scope>IDENTIFICATION</scope>
</reference>
<evidence type="ECO:0000256" key="7">
    <source>
        <dbReference type="ARBA" id="ARBA00035179"/>
    </source>
</evidence>
<dbReference type="KEGG" id="ccin:107267026"/>
<dbReference type="RefSeq" id="XP_015593708.1">
    <property type="nucleotide sequence ID" value="XM_015738222.2"/>
</dbReference>
<keyword evidence="8" id="KW-1185">Reference proteome</keyword>
<dbReference type="PANTHER" id="PTHR28595:SF1">
    <property type="entry name" value="LARGE RIBOSOMAL SUBUNIT PROTEIN ML54"/>
    <property type="match status" value="1"/>
</dbReference>